<organism evidence="8 9">
    <name type="scientific">Neolentinus lepideus HHB14362 ss-1</name>
    <dbReference type="NCBI Taxonomy" id="1314782"/>
    <lineage>
        <taxon>Eukaryota</taxon>
        <taxon>Fungi</taxon>
        <taxon>Dikarya</taxon>
        <taxon>Basidiomycota</taxon>
        <taxon>Agaricomycotina</taxon>
        <taxon>Agaricomycetes</taxon>
        <taxon>Gloeophyllales</taxon>
        <taxon>Gloeophyllaceae</taxon>
        <taxon>Neolentinus</taxon>
    </lineage>
</organism>
<dbReference type="Gene3D" id="3.40.50.1460">
    <property type="match status" value="1"/>
</dbReference>
<dbReference type="UniPathway" id="UPA00196"/>
<dbReference type="GO" id="GO:0003923">
    <property type="term" value="F:GPI-anchor transamidase activity"/>
    <property type="evidence" value="ECO:0007669"/>
    <property type="project" value="InterPro"/>
</dbReference>
<feature type="chain" id="PRO_5028295224" description="GPI-anchor transamidase" evidence="7">
    <location>
        <begin position="29"/>
        <end position="410"/>
    </location>
</feature>
<comment type="pathway">
    <text evidence="1">Glycolipid biosynthesis; glycosylphosphatidylinositol-anchor biosynthesis.</text>
</comment>
<dbReference type="GO" id="GO:0006506">
    <property type="term" value="P:GPI anchor biosynthetic process"/>
    <property type="evidence" value="ECO:0007669"/>
    <property type="project" value="UniProtKB-UniPathway"/>
</dbReference>
<dbReference type="InterPro" id="IPR001096">
    <property type="entry name" value="Peptidase_C13"/>
</dbReference>
<dbReference type="InParanoid" id="A0A165NQ96"/>
<keyword evidence="4 7" id="KW-0732">Signal</keyword>
<proteinExistence type="inferred from homology"/>
<gene>
    <name evidence="8" type="ORF">NEOLEDRAFT_1123461</name>
</gene>
<evidence type="ECO:0000256" key="1">
    <source>
        <dbReference type="ARBA" id="ARBA00004687"/>
    </source>
</evidence>
<dbReference type="GO" id="GO:0042765">
    <property type="term" value="C:GPI-anchor transamidase complex"/>
    <property type="evidence" value="ECO:0007669"/>
    <property type="project" value="InterPro"/>
</dbReference>
<feature type="compositionally biased region" description="Polar residues" evidence="6">
    <location>
        <begin position="331"/>
        <end position="347"/>
    </location>
</feature>
<evidence type="ECO:0008006" key="10">
    <source>
        <dbReference type="Google" id="ProtNLM"/>
    </source>
</evidence>
<dbReference type="OrthoDB" id="192611at2759"/>
<evidence type="ECO:0000256" key="3">
    <source>
        <dbReference type="ARBA" id="ARBA00022502"/>
    </source>
</evidence>
<name>A0A165NQ96_9AGAM</name>
<dbReference type="PRINTS" id="PR00776">
    <property type="entry name" value="HEMOGLOBNASE"/>
</dbReference>
<dbReference type="PIRSF" id="PIRSF500138">
    <property type="entry name" value="GPI8"/>
    <property type="match status" value="1"/>
</dbReference>
<dbReference type="Proteomes" id="UP000076761">
    <property type="component" value="Unassembled WGS sequence"/>
</dbReference>
<feature type="region of interest" description="Disordered" evidence="6">
    <location>
        <begin position="330"/>
        <end position="355"/>
    </location>
</feature>
<dbReference type="GO" id="GO:0016255">
    <property type="term" value="P:attachment of GPI anchor to protein"/>
    <property type="evidence" value="ECO:0007669"/>
    <property type="project" value="InterPro"/>
</dbReference>
<evidence type="ECO:0000256" key="7">
    <source>
        <dbReference type="SAM" id="SignalP"/>
    </source>
</evidence>
<dbReference type="PANTHER" id="PTHR48067">
    <property type="entry name" value="GPI-ANCHOR TRANSAMIDASE"/>
    <property type="match status" value="1"/>
</dbReference>
<dbReference type="Pfam" id="PF01650">
    <property type="entry name" value="Peptidase_C13"/>
    <property type="match status" value="1"/>
</dbReference>
<evidence type="ECO:0000256" key="6">
    <source>
        <dbReference type="SAM" id="MobiDB-lite"/>
    </source>
</evidence>
<evidence type="ECO:0000313" key="8">
    <source>
        <dbReference type="EMBL" id="KZT19953.1"/>
    </source>
</evidence>
<evidence type="ECO:0000256" key="4">
    <source>
        <dbReference type="ARBA" id="ARBA00022729"/>
    </source>
</evidence>
<dbReference type="EMBL" id="KV425629">
    <property type="protein sequence ID" value="KZT19953.1"/>
    <property type="molecule type" value="Genomic_DNA"/>
</dbReference>
<dbReference type="FunCoup" id="A0A165NQ96">
    <property type="interactions" value="360"/>
</dbReference>
<protein>
    <recommendedName>
        <fullName evidence="10">GPI-anchor transamidase</fullName>
    </recommendedName>
</protein>
<dbReference type="AlphaFoldDB" id="A0A165NQ96"/>
<evidence type="ECO:0000256" key="2">
    <source>
        <dbReference type="ARBA" id="ARBA00009941"/>
    </source>
</evidence>
<comment type="similarity">
    <text evidence="2">Belongs to the peptidase C13 family.</text>
</comment>
<dbReference type="InterPro" id="IPR028361">
    <property type="entry name" value="GPI_transamidase"/>
</dbReference>
<dbReference type="GO" id="GO:0006508">
    <property type="term" value="P:proteolysis"/>
    <property type="evidence" value="ECO:0007669"/>
    <property type="project" value="InterPro"/>
</dbReference>
<keyword evidence="9" id="KW-1185">Reference proteome</keyword>
<keyword evidence="3" id="KW-0337">GPI-anchor biosynthesis</keyword>
<reference evidence="8 9" key="1">
    <citation type="journal article" date="2016" name="Mol. Biol. Evol.">
        <title>Comparative Genomics of Early-Diverging Mushroom-Forming Fungi Provides Insights into the Origins of Lignocellulose Decay Capabilities.</title>
        <authorList>
            <person name="Nagy L.G."/>
            <person name="Riley R."/>
            <person name="Tritt A."/>
            <person name="Adam C."/>
            <person name="Daum C."/>
            <person name="Floudas D."/>
            <person name="Sun H."/>
            <person name="Yadav J.S."/>
            <person name="Pangilinan J."/>
            <person name="Larsson K.H."/>
            <person name="Matsuura K."/>
            <person name="Barry K."/>
            <person name="Labutti K."/>
            <person name="Kuo R."/>
            <person name="Ohm R.A."/>
            <person name="Bhattacharya S.S."/>
            <person name="Shirouzu T."/>
            <person name="Yoshinaga Y."/>
            <person name="Martin F.M."/>
            <person name="Grigoriev I.V."/>
            <person name="Hibbett D.S."/>
        </authorList>
    </citation>
    <scope>NUCLEOTIDE SEQUENCE [LARGE SCALE GENOMIC DNA]</scope>
    <source>
        <strain evidence="8 9">HHB14362 ss-1</strain>
    </source>
</reference>
<dbReference type="PIRSF" id="PIRSF019663">
    <property type="entry name" value="Legumain"/>
    <property type="match status" value="1"/>
</dbReference>
<evidence type="ECO:0000256" key="5">
    <source>
        <dbReference type="PIRSR" id="PIRSR019663-1"/>
    </source>
</evidence>
<feature type="active site" description="Nucleophile" evidence="5">
    <location>
        <position position="218"/>
    </location>
</feature>
<sequence>MMRLFTCAPTTVCLYITFCLSILAVTFATDGVNSQEAARDFFTKRIGQENGSNHTNNWAVLVCSSRYWFNYRHMANALGMYRTVKRLGIPDSNIILMLADDVACNTRNKFPGTVFSNQGRHLDLYGENIEVDYRGYEVTVENFIRVLTGRMDASVPRSKRLLTDDRSNIFVYMTGHGGNEFLKFQDNEEISAFDIADAFEQMWQKKRYNEIFLMVDTCQANTMFSKIYSPNVLATGSSELGENSYSYENDADVGVAVIDTFTHYILEFMEEINKTSQLTMQDLFNTYSFEKIKSTPGVRSDLFSRPLDRTLITDFFGGVARAELVDENASVEDSSPTINVDEPSSASAEDVPSDHTFARSHSANNITHADLRHSAMAGKESSWPGLLKQFRAWGSVAVVGGVTGWIFMSR</sequence>
<accession>A0A165NQ96</accession>
<dbReference type="STRING" id="1314782.A0A165NQ96"/>
<feature type="active site" evidence="5">
    <location>
        <position position="176"/>
    </location>
</feature>
<evidence type="ECO:0000313" key="9">
    <source>
        <dbReference type="Proteomes" id="UP000076761"/>
    </source>
</evidence>
<dbReference type="FunFam" id="3.40.50.1460:FF:000003">
    <property type="entry name" value="GPI-anchor transamidase"/>
    <property type="match status" value="1"/>
</dbReference>
<feature type="signal peptide" evidence="7">
    <location>
        <begin position="1"/>
        <end position="28"/>
    </location>
</feature>
<dbReference type="PANTHER" id="PTHR48067:SF1">
    <property type="entry name" value="GPI-ANCHOR TRANSAMIDASE"/>
    <property type="match status" value="1"/>
</dbReference>